<dbReference type="Proteomes" id="UP000319160">
    <property type="component" value="Unassembled WGS sequence"/>
</dbReference>
<reference evidence="4" key="1">
    <citation type="submission" date="2019-06" db="EMBL/GenBank/DDBJ databases">
        <title>Draft genome sequence of the griseofulvin-producing fungus Xylaria cubensis strain G536.</title>
        <authorList>
            <person name="Mead M.E."/>
            <person name="Raja H.A."/>
            <person name="Steenwyk J.L."/>
            <person name="Knowles S.L."/>
            <person name="Oberlies N.H."/>
            <person name="Rokas A."/>
        </authorList>
    </citation>
    <scope>NUCLEOTIDE SEQUENCE [LARGE SCALE GENOMIC DNA]</scope>
    <source>
        <strain evidence="4">G536</strain>
    </source>
</reference>
<dbReference type="EMBL" id="VFLP01000041">
    <property type="protein sequence ID" value="TRX91899.1"/>
    <property type="molecule type" value="Genomic_DNA"/>
</dbReference>
<dbReference type="OrthoDB" id="5407715at2759"/>
<dbReference type="InterPro" id="IPR013154">
    <property type="entry name" value="ADH-like_N"/>
</dbReference>
<dbReference type="GO" id="GO:0016491">
    <property type="term" value="F:oxidoreductase activity"/>
    <property type="evidence" value="ECO:0007669"/>
    <property type="project" value="TreeGrafter"/>
</dbReference>
<dbReference type="InterPro" id="IPR011032">
    <property type="entry name" value="GroES-like_sf"/>
</dbReference>
<keyword evidence="4" id="KW-1185">Reference proteome</keyword>
<dbReference type="Pfam" id="PF08240">
    <property type="entry name" value="ADH_N"/>
    <property type="match status" value="1"/>
</dbReference>
<dbReference type="Gene3D" id="3.90.180.10">
    <property type="entry name" value="Medium-chain alcohol dehydrogenases, catalytic domain"/>
    <property type="match status" value="1"/>
</dbReference>
<dbReference type="InterPro" id="IPR036291">
    <property type="entry name" value="NAD(P)-bd_dom_sf"/>
</dbReference>
<comment type="caution">
    <text evidence="3">The sequence shown here is derived from an EMBL/GenBank/DDBJ whole genome shotgun (WGS) entry which is preliminary data.</text>
</comment>
<feature type="domain" description="Alcohol dehydrogenase-like C-terminal" evidence="1">
    <location>
        <begin position="202"/>
        <end position="331"/>
    </location>
</feature>
<evidence type="ECO:0008006" key="5">
    <source>
        <dbReference type="Google" id="ProtNLM"/>
    </source>
</evidence>
<gene>
    <name evidence="3" type="ORF">FHL15_007218</name>
</gene>
<dbReference type="PANTHER" id="PTHR43677:SF4">
    <property type="entry name" value="QUINONE OXIDOREDUCTASE-LIKE PROTEIN 2"/>
    <property type="match status" value="1"/>
</dbReference>
<name>A0A553HVC0_9PEZI</name>
<dbReference type="STRING" id="2512241.A0A553HVC0"/>
<dbReference type="PANTHER" id="PTHR43677">
    <property type="entry name" value="SHORT-CHAIN DEHYDROGENASE/REDUCTASE"/>
    <property type="match status" value="1"/>
</dbReference>
<dbReference type="SUPFAM" id="SSF50129">
    <property type="entry name" value="GroES-like"/>
    <property type="match status" value="1"/>
</dbReference>
<feature type="domain" description="Alcohol dehydrogenase-like N-terminal" evidence="2">
    <location>
        <begin position="33"/>
        <end position="146"/>
    </location>
</feature>
<organism evidence="3 4">
    <name type="scientific">Xylaria flabelliformis</name>
    <dbReference type="NCBI Taxonomy" id="2512241"/>
    <lineage>
        <taxon>Eukaryota</taxon>
        <taxon>Fungi</taxon>
        <taxon>Dikarya</taxon>
        <taxon>Ascomycota</taxon>
        <taxon>Pezizomycotina</taxon>
        <taxon>Sordariomycetes</taxon>
        <taxon>Xylariomycetidae</taxon>
        <taxon>Xylariales</taxon>
        <taxon>Xylariaceae</taxon>
        <taxon>Xylaria</taxon>
    </lineage>
</organism>
<evidence type="ECO:0000313" key="4">
    <source>
        <dbReference type="Proteomes" id="UP000319160"/>
    </source>
</evidence>
<evidence type="ECO:0000259" key="2">
    <source>
        <dbReference type="Pfam" id="PF08240"/>
    </source>
</evidence>
<dbReference type="InterPro" id="IPR051397">
    <property type="entry name" value="Zn-ADH-like_protein"/>
</dbReference>
<dbReference type="SUPFAM" id="SSF51735">
    <property type="entry name" value="NAD(P)-binding Rossmann-fold domains"/>
    <property type="match status" value="1"/>
</dbReference>
<proteinExistence type="predicted"/>
<dbReference type="InterPro" id="IPR013149">
    <property type="entry name" value="ADH-like_C"/>
</dbReference>
<dbReference type="Gene3D" id="3.40.50.720">
    <property type="entry name" value="NAD(P)-binding Rossmann-like Domain"/>
    <property type="match status" value="1"/>
</dbReference>
<evidence type="ECO:0000313" key="3">
    <source>
        <dbReference type="EMBL" id="TRX91899.1"/>
    </source>
</evidence>
<protein>
    <recommendedName>
        <fullName evidence="5">Alcohol dehydrogenase-like C-terminal domain-containing protein</fullName>
    </recommendedName>
</protein>
<dbReference type="GO" id="GO:0005739">
    <property type="term" value="C:mitochondrion"/>
    <property type="evidence" value="ECO:0007669"/>
    <property type="project" value="TreeGrafter"/>
</dbReference>
<sequence length="376" mass="39677">MASSLPDTMRAVVQTGPGKATVESVPMPKVEHGSALIKLDTSLVHSNVAHIFKADHDMFQLPYPIIPGSFGIGRIAALGPDATTLQEGQLVMVSSLIRARDDPSVNVIRGVFAGFTPESQHLYKTLARSGFFAEYVPAPLENIYRLDETRLLGSPQVGGLGYTTGELVVLSANAIVYASMRSIALQPGERVIVTPATGHYSTAAVDVAVALGARVIAASRSAAGLARLKETYPDAVETVQLTGDIKTDGIALGAFGPVDAIVDVSPPAATGATNFAAALSVLRERGRVTLVGGREDETLPIPYLKAMINNWTIKGSYMYSREDLEGIVRLAEAGLMKLGKRAGHVVHGVYSLDDFLAAIDKAVEMAGPGALVYIKP</sequence>
<dbReference type="CDD" id="cd05188">
    <property type="entry name" value="MDR"/>
    <property type="match status" value="1"/>
</dbReference>
<dbReference type="Pfam" id="PF00107">
    <property type="entry name" value="ADH_zinc_N"/>
    <property type="match status" value="1"/>
</dbReference>
<dbReference type="AlphaFoldDB" id="A0A553HVC0"/>
<evidence type="ECO:0000259" key="1">
    <source>
        <dbReference type="Pfam" id="PF00107"/>
    </source>
</evidence>
<accession>A0A553HVC0</accession>